<evidence type="ECO:0000256" key="3">
    <source>
        <dbReference type="ARBA" id="ARBA00022763"/>
    </source>
</evidence>
<evidence type="ECO:0000256" key="5">
    <source>
        <dbReference type="ARBA" id="ARBA00023204"/>
    </source>
</evidence>
<proteinExistence type="inferred from homology"/>
<name>A0A543GCU3_9PSEU</name>
<dbReference type="Pfam" id="PF03852">
    <property type="entry name" value="Vsr"/>
    <property type="match status" value="1"/>
</dbReference>
<evidence type="ECO:0000256" key="4">
    <source>
        <dbReference type="ARBA" id="ARBA00022801"/>
    </source>
</evidence>
<dbReference type="InterPro" id="IPR004603">
    <property type="entry name" value="DNA_mismatch_endonuc_vsr"/>
</dbReference>
<keyword evidence="2 8" id="KW-0255">Endonuclease</keyword>
<keyword evidence="5" id="KW-0234">DNA repair</keyword>
<protein>
    <submittedName>
        <fullName evidence="8">T/G mismatch-specific endonuclease</fullName>
    </submittedName>
</protein>
<keyword evidence="4" id="KW-0378">Hydrolase</keyword>
<evidence type="ECO:0000256" key="1">
    <source>
        <dbReference type="ARBA" id="ARBA00022722"/>
    </source>
</evidence>
<gene>
    <name evidence="8" type="ORF">FB388_1254</name>
</gene>
<dbReference type="CDD" id="cd00221">
    <property type="entry name" value="Vsr"/>
    <property type="match status" value="1"/>
</dbReference>
<evidence type="ECO:0000313" key="8">
    <source>
        <dbReference type="EMBL" id="TQM43899.1"/>
    </source>
</evidence>
<dbReference type="Gene3D" id="3.40.960.10">
    <property type="entry name" value="VSR Endonuclease"/>
    <property type="match status" value="1"/>
</dbReference>
<evidence type="ECO:0000313" key="9">
    <source>
        <dbReference type="Proteomes" id="UP000319818"/>
    </source>
</evidence>
<reference evidence="8 9" key="1">
    <citation type="submission" date="2019-06" db="EMBL/GenBank/DDBJ databases">
        <title>Sequencing the genomes of 1000 actinobacteria strains.</title>
        <authorList>
            <person name="Klenk H.-P."/>
        </authorList>
    </citation>
    <scope>NUCLEOTIDE SEQUENCE [LARGE SCALE GENOMIC DNA]</scope>
    <source>
        <strain evidence="8 9">DSM 45511</strain>
    </source>
</reference>
<dbReference type="GO" id="GO:0006298">
    <property type="term" value="P:mismatch repair"/>
    <property type="evidence" value="ECO:0007669"/>
    <property type="project" value="InterPro"/>
</dbReference>
<dbReference type="AlphaFoldDB" id="A0A543GCU3"/>
<evidence type="ECO:0000256" key="7">
    <source>
        <dbReference type="SAM" id="MobiDB-lite"/>
    </source>
</evidence>
<dbReference type="GO" id="GO:0016787">
    <property type="term" value="F:hydrolase activity"/>
    <property type="evidence" value="ECO:0007669"/>
    <property type="project" value="UniProtKB-KW"/>
</dbReference>
<sequence>MRFEAAGRRRGPKLGEVSSQGVGASRDADAVYQHLDPGPVPPASSPATSRVMRRTRRSGTRPEMALRRALHRRGLRFVVDRPVPGGNRRRRVDILLRGARVAVFVDGCFWHSCPDHSHLPKTNTSWWRLKFRGIARRDRDTDTQLATAGWPAVRVWEHEDPVEAAQGIEQLVRDQRPRSSCAGLVCARTGVSQRYVNRHACDQVIHGNGRMAAMKPARQVHDLVSEGGVAH</sequence>
<dbReference type="EMBL" id="VFPH01000001">
    <property type="protein sequence ID" value="TQM43899.1"/>
    <property type="molecule type" value="Genomic_DNA"/>
</dbReference>
<keyword evidence="3" id="KW-0227">DNA damage</keyword>
<accession>A0A543GCU3</accession>
<keyword evidence="9" id="KW-1185">Reference proteome</keyword>
<keyword evidence="1" id="KW-0540">Nuclease</keyword>
<dbReference type="InterPro" id="IPR011335">
    <property type="entry name" value="Restrct_endonuc-II-like"/>
</dbReference>
<dbReference type="SUPFAM" id="SSF52980">
    <property type="entry name" value="Restriction endonuclease-like"/>
    <property type="match status" value="1"/>
</dbReference>
<comment type="similarity">
    <text evidence="6">Belongs to the Vsr family.</text>
</comment>
<feature type="region of interest" description="Disordered" evidence="7">
    <location>
        <begin position="1"/>
        <end position="61"/>
    </location>
</feature>
<comment type="caution">
    <text evidence="8">The sequence shown here is derived from an EMBL/GenBank/DDBJ whole genome shotgun (WGS) entry which is preliminary data.</text>
</comment>
<dbReference type="GO" id="GO:0004519">
    <property type="term" value="F:endonuclease activity"/>
    <property type="evidence" value="ECO:0007669"/>
    <property type="project" value="UniProtKB-KW"/>
</dbReference>
<evidence type="ECO:0000256" key="2">
    <source>
        <dbReference type="ARBA" id="ARBA00022759"/>
    </source>
</evidence>
<evidence type="ECO:0000256" key="6">
    <source>
        <dbReference type="ARBA" id="ARBA00029466"/>
    </source>
</evidence>
<organism evidence="8 9">
    <name type="scientific">Pseudonocardia cypriaca</name>
    <dbReference type="NCBI Taxonomy" id="882449"/>
    <lineage>
        <taxon>Bacteria</taxon>
        <taxon>Bacillati</taxon>
        <taxon>Actinomycetota</taxon>
        <taxon>Actinomycetes</taxon>
        <taxon>Pseudonocardiales</taxon>
        <taxon>Pseudonocardiaceae</taxon>
        <taxon>Pseudonocardia</taxon>
    </lineage>
</organism>
<dbReference type="Proteomes" id="UP000319818">
    <property type="component" value="Unassembled WGS sequence"/>
</dbReference>